<dbReference type="EMBL" id="HF563609">
    <property type="protein sequence ID" value="CCP27328.1"/>
    <property type="molecule type" value="Genomic_DNA"/>
</dbReference>
<dbReference type="RefSeq" id="WP_013779341.1">
    <property type="nucleotide sequence ID" value="NC_015519.1"/>
</dbReference>
<accession>F4LSN2</accession>
<dbReference type="OrthoDB" id="1909320at2"/>
<sequence length="146" mass="17503">MLSRAEKSYSMFIEEDVEIKVSKELLFPLLQQLNRHLEALSYEQGIIDNFAIQDNINHAEMIMVKLLILMAEPYDRKEIILELNIAEFLVFRECVHLNLQLMGMYNKKYEDLVRQIESIYSMLNKRDIKEYKDYIYNYKVNKAILN</sequence>
<organism evidence="1 2">
    <name type="scientific">Tepidanaerobacter acetatoxydans (strain DSM 21804 / JCM 16047 / Re1)</name>
    <dbReference type="NCBI Taxonomy" id="1209989"/>
    <lineage>
        <taxon>Bacteria</taxon>
        <taxon>Bacillati</taxon>
        <taxon>Bacillota</taxon>
        <taxon>Clostridia</taxon>
        <taxon>Thermosediminibacterales</taxon>
        <taxon>Tepidanaerobacteraceae</taxon>
        <taxon>Tepidanaerobacter</taxon>
    </lineage>
</organism>
<dbReference type="Proteomes" id="UP000010802">
    <property type="component" value="Chromosome"/>
</dbReference>
<dbReference type="STRING" id="1209989.TepRe1_2307"/>
<dbReference type="KEGG" id="tep:TepRe1_2307"/>
<evidence type="ECO:0000313" key="1">
    <source>
        <dbReference type="EMBL" id="CCP27328.1"/>
    </source>
</evidence>
<reference evidence="2" key="1">
    <citation type="journal article" date="2013" name="Genome Announc.">
        <title>First genome sequence of a syntrophic acetate-oxidizing bacterium, Tepidanaerobacter acetatoxydans strain Re1.</title>
        <authorList>
            <person name="Manzoor S."/>
            <person name="Bongcam-Rudloff E."/>
            <person name="Schnurer A."/>
            <person name="Muller B."/>
        </authorList>
    </citation>
    <scope>NUCLEOTIDE SEQUENCE [LARGE SCALE GENOMIC DNA]</scope>
    <source>
        <strain evidence="2">Re1</strain>
    </source>
</reference>
<evidence type="ECO:0000313" key="2">
    <source>
        <dbReference type="Proteomes" id="UP000010802"/>
    </source>
</evidence>
<dbReference type="PATRIC" id="fig|1209989.3.peg.2847"/>
<gene>
    <name evidence="1" type="ordered locus">TEPIRE1_2479</name>
</gene>
<dbReference type="KEGG" id="tae:TepiRe1_2479"/>
<keyword evidence="2" id="KW-1185">Reference proteome</keyword>
<dbReference type="eggNOG" id="ENOG503409Z">
    <property type="taxonomic scope" value="Bacteria"/>
</dbReference>
<proteinExistence type="predicted"/>
<dbReference type="AlphaFoldDB" id="F4LSN2"/>
<protein>
    <submittedName>
        <fullName evidence="1">Uncharacterized protein</fullName>
    </submittedName>
</protein>
<accession>L0S647</accession>
<dbReference type="HOGENOM" id="CLU_1710042_0_0_9"/>
<name>F4LSN2_TEPAE</name>